<dbReference type="GO" id="GO:0031114">
    <property type="term" value="P:regulation of microtubule depolymerization"/>
    <property type="evidence" value="ECO:0007669"/>
    <property type="project" value="TreeGrafter"/>
</dbReference>
<feature type="domain" description="Microtubule-associated protein 1B/S N-terminal" evidence="2">
    <location>
        <begin position="40"/>
        <end position="152"/>
    </location>
</feature>
<feature type="compositionally biased region" description="Polar residues" evidence="1">
    <location>
        <begin position="709"/>
        <end position="721"/>
    </location>
</feature>
<dbReference type="AlphaFoldDB" id="A0A3P8UXL9"/>
<name>A0A3P8UXL9_CYNSE</name>
<feature type="compositionally biased region" description="Basic and acidic residues" evidence="1">
    <location>
        <begin position="533"/>
        <end position="560"/>
    </location>
</feature>
<dbReference type="PANTHER" id="PTHR13843">
    <property type="entry name" value="MICROTUBULE-ASSOCIATED PROTEIN"/>
    <property type="match status" value="1"/>
</dbReference>
<feature type="compositionally biased region" description="Polar residues" evidence="1">
    <location>
        <begin position="618"/>
        <end position="627"/>
    </location>
</feature>
<evidence type="ECO:0000259" key="2">
    <source>
        <dbReference type="Pfam" id="PF23415"/>
    </source>
</evidence>
<evidence type="ECO:0000313" key="4">
    <source>
        <dbReference type="Ensembl" id="ENSCSEP00000005511.1"/>
    </source>
</evidence>
<feature type="domain" description="Microtubule-associated protein 1A/B/S-like MBL-like" evidence="3">
    <location>
        <begin position="159"/>
        <end position="431"/>
    </location>
</feature>
<feature type="region of interest" description="Disordered" evidence="1">
    <location>
        <begin position="429"/>
        <end position="730"/>
    </location>
</feature>
<dbReference type="PANTHER" id="PTHR13843:SF11">
    <property type="entry name" value="MICROTUBULE-ASSOCIATED PROTEIN 1S"/>
    <property type="match status" value="1"/>
</dbReference>
<feature type="compositionally biased region" description="Basic and acidic residues" evidence="1">
    <location>
        <begin position="598"/>
        <end position="615"/>
    </location>
</feature>
<dbReference type="GO" id="GO:0003779">
    <property type="term" value="F:actin binding"/>
    <property type="evidence" value="ECO:0007669"/>
    <property type="project" value="TreeGrafter"/>
</dbReference>
<dbReference type="GO" id="GO:0043025">
    <property type="term" value="C:neuronal cell body"/>
    <property type="evidence" value="ECO:0007669"/>
    <property type="project" value="TreeGrafter"/>
</dbReference>
<dbReference type="InterPro" id="IPR056617">
    <property type="entry name" value="MAP1B/S_N"/>
</dbReference>
<feature type="region of interest" description="Disordered" evidence="1">
    <location>
        <begin position="951"/>
        <end position="1016"/>
    </location>
</feature>
<dbReference type="GO" id="GO:0030425">
    <property type="term" value="C:dendrite"/>
    <property type="evidence" value="ECO:0007669"/>
    <property type="project" value="TreeGrafter"/>
</dbReference>
<dbReference type="InterPro" id="IPR036866">
    <property type="entry name" value="RibonucZ/Hydroxyglut_hydro"/>
</dbReference>
<dbReference type="Proteomes" id="UP000265120">
    <property type="component" value="Chromosome 1"/>
</dbReference>
<dbReference type="STRING" id="244447.ENSCSEP00000005511"/>
<feature type="compositionally biased region" description="Polar residues" evidence="1">
    <location>
        <begin position="813"/>
        <end position="837"/>
    </location>
</feature>
<dbReference type="GO" id="GO:0005874">
    <property type="term" value="C:microtubule"/>
    <property type="evidence" value="ECO:0007669"/>
    <property type="project" value="InterPro"/>
</dbReference>
<dbReference type="GO" id="GO:0000226">
    <property type="term" value="P:microtubule cytoskeleton organization"/>
    <property type="evidence" value="ECO:0007669"/>
    <property type="project" value="InterPro"/>
</dbReference>
<organism evidence="4 5">
    <name type="scientific">Cynoglossus semilaevis</name>
    <name type="common">Tongue sole</name>
    <dbReference type="NCBI Taxonomy" id="244447"/>
    <lineage>
        <taxon>Eukaryota</taxon>
        <taxon>Metazoa</taxon>
        <taxon>Chordata</taxon>
        <taxon>Craniata</taxon>
        <taxon>Vertebrata</taxon>
        <taxon>Euteleostomi</taxon>
        <taxon>Actinopterygii</taxon>
        <taxon>Neopterygii</taxon>
        <taxon>Teleostei</taxon>
        <taxon>Neoteleostei</taxon>
        <taxon>Acanthomorphata</taxon>
        <taxon>Carangaria</taxon>
        <taxon>Pleuronectiformes</taxon>
        <taxon>Pleuronectoidei</taxon>
        <taxon>Cynoglossidae</taxon>
        <taxon>Cynoglossinae</taxon>
        <taxon>Cynoglossus</taxon>
    </lineage>
</organism>
<feature type="compositionally biased region" description="Polar residues" evidence="1">
    <location>
        <begin position="787"/>
        <end position="798"/>
    </location>
</feature>
<reference evidence="4" key="3">
    <citation type="submission" date="2025-09" db="UniProtKB">
        <authorList>
            <consortium name="Ensembl"/>
        </authorList>
    </citation>
    <scope>IDENTIFICATION</scope>
</reference>
<dbReference type="InterPro" id="IPR026074">
    <property type="entry name" value="MAP1"/>
</dbReference>
<feature type="compositionally biased region" description="Polar residues" evidence="1">
    <location>
        <begin position="749"/>
        <end position="772"/>
    </location>
</feature>
<feature type="compositionally biased region" description="Polar residues" evidence="1">
    <location>
        <begin position="690"/>
        <end position="700"/>
    </location>
</feature>
<reference evidence="4" key="2">
    <citation type="submission" date="2025-08" db="UniProtKB">
        <authorList>
            <consortium name="Ensembl"/>
        </authorList>
    </citation>
    <scope>IDENTIFICATION</scope>
</reference>
<dbReference type="OMA" id="GHKCLRH"/>
<feature type="compositionally biased region" description="Basic and acidic residues" evidence="1">
    <location>
        <begin position="634"/>
        <end position="652"/>
    </location>
</feature>
<dbReference type="GO" id="GO:0005875">
    <property type="term" value="C:microtubule associated complex"/>
    <property type="evidence" value="ECO:0007669"/>
    <property type="project" value="TreeGrafter"/>
</dbReference>
<accession>A0A3P8UXL9</accession>
<dbReference type="Ensembl" id="ENSCSET00000005571.1">
    <property type="protein sequence ID" value="ENSCSEP00000005511.1"/>
    <property type="gene ID" value="ENSCSEG00000003566.1"/>
</dbReference>
<dbReference type="Pfam" id="PF25281">
    <property type="entry name" value="MBL_MAP1B"/>
    <property type="match status" value="1"/>
</dbReference>
<evidence type="ECO:0000313" key="5">
    <source>
        <dbReference type="Proteomes" id="UP000265120"/>
    </source>
</evidence>
<feature type="region of interest" description="Disordered" evidence="1">
    <location>
        <begin position="742"/>
        <end position="885"/>
    </location>
</feature>
<feature type="compositionally biased region" description="Basic and acidic residues" evidence="1">
    <location>
        <begin position="429"/>
        <end position="526"/>
    </location>
</feature>
<keyword evidence="5" id="KW-1185">Reference proteome</keyword>
<evidence type="ECO:0000259" key="3">
    <source>
        <dbReference type="Pfam" id="PF25281"/>
    </source>
</evidence>
<dbReference type="Pfam" id="PF23415">
    <property type="entry name" value="MAPB1_N"/>
    <property type="match status" value="1"/>
</dbReference>
<dbReference type="InParanoid" id="A0A3P8UXL9"/>
<dbReference type="GO" id="GO:0005829">
    <property type="term" value="C:cytosol"/>
    <property type="evidence" value="ECO:0007669"/>
    <property type="project" value="TreeGrafter"/>
</dbReference>
<dbReference type="GeneTree" id="ENSGT00940000160221"/>
<evidence type="ECO:0000256" key="1">
    <source>
        <dbReference type="SAM" id="MobiDB-lite"/>
    </source>
</evidence>
<sequence>NLNLHLQEFLTCYTVSFKSAGKKTLYLTFMSQHQLIWCSLLFSQVSSLLVRNSAHKLLILAGQSEEQSGDLLFHRGLFSPQHLQQILTEQECSTTPSSSSKFNLTLCCPNIGEWRTTLSRHRSRQGPFILHINPPEVLPTMETLGEFTSLVSGTLTSSSTFDLLPPPTTVGFLKLSRPCCYVFPAGRGDCAFFAVNGFTVLVDGGSDTQACFWKLVCHLDRVDAVLLTHIGTENLPGVNTFLERKVAELELRSDLKDDMSKKLISPELGVVFFNAPSRLEMDPQPSVDAVLRSSQQGALTMHLLKRLEIIPQPMFRTQGVPIEPITLFQKMGVGQLDVYVLNPSKNSQEYQMFMQNWPDGVSTATKSQSVPLTALTSVSALLVWHPACPQEKVVRVLFPGVTPQTKLLQGLEKLKGLAFLQKPTVTTGDLEKLSEDKKAKRRESQDSVKSQGKEVTLKHVKERGTREENKEVSAKEKGKVGVGDKTKTKELGGKQKTASTEKKAPKKGTGKDGKKDEKTGNKEENGVIKNGQVKKDGLSSKPRNDARAKIKKESKNESKTGAKTGKKPAGKEGNNVNKTDLSNKLLLNPDTENVLEIPECKATEEQSPKAKKEPEENPCSSKTSTPEDITADVLRLREETASDSKQKSREETAGFPAPLNKTPKSQRSVQLDLTPTEYTLLDGALKHSPPSRSSPGNQVPVSPDEETVEPTSPDSRPNSAGHTPYCLSPDDVWCNRVTLSKLSSDESPDVNQTNVSSRQPCQSRTNTETQANPREKHLSFLSLGTFKETSSDPSPSVATTTTTTTHSMPAEVSSPQSTEVDESLSMSFEQGSTNVSQRESDDSIVHSHSNGTHFVGMSLGMKKPPRSLGQGSDPGRPPAPSSLHFELSPHEVDLCLVSPCEFKHFKPPESGESCRGNFAPHHYCTNNNYPKDTSPSESNAPVCTEDCPSTTADGALDSDEDESCSEPTHSPRDLCASQALPSDPLPVPLRDSPPLPPHPDTSMPVPHQAQGKKGPGAKVESLLVVHLPSTLAQHPPNPHPTLVQVFLPSYLFCFPSMVVYATVTPLTVTGSKTTSAGEVSVYVDLAYVPSGASSSTVNVDFFKCVRSSCYIISGDSPEREELMRQTLDALFEGKMTWSDNMQVTVIPTYESVSMQEWYQQTLDRQRELGITVLGSNSTVAMQDETFPACKIEF</sequence>
<dbReference type="GO" id="GO:0007409">
    <property type="term" value="P:axonogenesis"/>
    <property type="evidence" value="ECO:0007669"/>
    <property type="project" value="TreeGrafter"/>
</dbReference>
<dbReference type="InterPro" id="IPR057480">
    <property type="entry name" value="MAP1A/B/S-like_MBL"/>
</dbReference>
<feature type="compositionally biased region" description="Polar residues" evidence="1">
    <location>
        <begin position="662"/>
        <end position="677"/>
    </location>
</feature>
<feature type="compositionally biased region" description="Pro residues" evidence="1">
    <location>
        <begin position="983"/>
        <end position="999"/>
    </location>
</feature>
<proteinExistence type="predicted"/>
<dbReference type="GO" id="GO:0008017">
    <property type="term" value="F:microtubule binding"/>
    <property type="evidence" value="ECO:0007669"/>
    <property type="project" value="InterPro"/>
</dbReference>
<protein>
    <submittedName>
        <fullName evidence="4">Microtubule-associated protein 1Sb</fullName>
    </submittedName>
</protein>
<dbReference type="SUPFAM" id="SSF56281">
    <property type="entry name" value="Metallo-hydrolase/oxidoreductase"/>
    <property type="match status" value="1"/>
</dbReference>
<dbReference type="GO" id="GO:0045202">
    <property type="term" value="C:synapse"/>
    <property type="evidence" value="ECO:0007669"/>
    <property type="project" value="TreeGrafter"/>
</dbReference>
<dbReference type="GO" id="GO:0016358">
    <property type="term" value="P:dendrite development"/>
    <property type="evidence" value="ECO:0007669"/>
    <property type="project" value="TreeGrafter"/>
</dbReference>
<reference evidence="4 5" key="1">
    <citation type="journal article" date="2014" name="Nat. Genet.">
        <title>Whole-genome sequence of a flatfish provides insights into ZW sex chromosome evolution and adaptation to a benthic lifestyle.</title>
        <authorList>
            <person name="Chen S."/>
            <person name="Zhang G."/>
            <person name="Shao C."/>
            <person name="Huang Q."/>
            <person name="Liu G."/>
            <person name="Zhang P."/>
            <person name="Song W."/>
            <person name="An N."/>
            <person name="Chalopin D."/>
            <person name="Volff J.N."/>
            <person name="Hong Y."/>
            <person name="Li Q."/>
            <person name="Sha Z."/>
            <person name="Zhou H."/>
            <person name="Xie M."/>
            <person name="Yu Q."/>
            <person name="Liu Y."/>
            <person name="Xiang H."/>
            <person name="Wang N."/>
            <person name="Wu K."/>
            <person name="Yang C."/>
            <person name="Zhou Q."/>
            <person name="Liao X."/>
            <person name="Yang L."/>
            <person name="Hu Q."/>
            <person name="Zhang J."/>
            <person name="Meng L."/>
            <person name="Jin L."/>
            <person name="Tian Y."/>
            <person name="Lian J."/>
            <person name="Yang J."/>
            <person name="Miao G."/>
            <person name="Liu S."/>
            <person name="Liang Z."/>
            <person name="Yan F."/>
            <person name="Li Y."/>
            <person name="Sun B."/>
            <person name="Zhang H."/>
            <person name="Zhang J."/>
            <person name="Zhu Y."/>
            <person name="Du M."/>
            <person name="Zhao Y."/>
            <person name="Schartl M."/>
            <person name="Tang Q."/>
            <person name="Wang J."/>
        </authorList>
    </citation>
    <scope>NUCLEOTIDE SEQUENCE</scope>
</reference>